<name>A0ABY5KXR1_9CELL</name>
<proteinExistence type="predicted"/>
<dbReference type="Proteomes" id="UP001316189">
    <property type="component" value="Chromosome"/>
</dbReference>
<sequence length="129" mass="14158">MVTIGRYTVLVDDLDRAQEFYATAFGFTTLYDQQPSPGFRYVHVGPGGLHDPGLWLFAATSNEARARAGNQTAGYPLLVLYTDTLDADLARMARAGVHPDHGPLVDDDGRYAHIRDPWGNAIILAELAR</sequence>
<organism evidence="2 3">
    <name type="scientific">Cellulomonas chengniuliangii</name>
    <dbReference type="NCBI Taxonomy" id="2968084"/>
    <lineage>
        <taxon>Bacteria</taxon>
        <taxon>Bacillati</taxon>
        <taxon>Actinomycetota</taxon>
        <taxon>Actinomycetes</taxon>
        <taxon>Micrococcales</taxon>
        <taxon>Cellulomonadaceae</taxon>
        <taxon>Cellulomonas</taxon>
    </lineage>
</organism>
<dbReference type="PROSITE" id="PS51819">
    <property type="entry name" value="VOC"/>
    <property type="match status" value="1"/>
</dbReference>
<evidence type="ECO:0000313" key="2">
    <source>
        <dbReference type="EMBL" id="UUI74638.1"/>
    </source>
</evidence>
<dbReference type="Gene3D" id="3.10.180.10">
    <property type="entry name" value="2,3-Dihydroxybiphenyl 1,2-Dioxygenase, domain 1"/>
    <property type="match status" value="1"/>
</dbReference>
<reference evidence="2 3" key="1">
    <citation type="submission" date="2022-07" db="EMBL/GenBank/DDBJ databases">
        <title>Novel species in genus cellulomonas.</title>
        <authorList>
            <person name="Ye L."/>
        </authorList>
    </citation>
    <scope>NUCLEOTIDE SEQUENCE [LARGE SCALE GENOMIC DNA]</scope>
    <source>
        <strain evidence="3">zg-Y338</strain>
    </source>
</reference>
<keyword evidence="3" id="KW-1185">Reference proteome</keyword>
<dbReference type="Pfam" id="PF00903">
    <property type="entry name" value="Glyoxalase"/>
    <property type="match status" value="1"/>
</dbReference>
<protein>
    <submittedName>
        <fullName evidence="2">VOC family protein</fullName>
    </submittedName>
</protein>
<gene>
    <name evidence="2" type="ORF">NP064_12680</name>
</gene>
<dbReference type="SUPFAM" id="SSF54593">
    <property type="entry name" value="Glyoxalase/Bleomycin resistance protein/Dihydroxybiphenyl dioxygenase"/>
    <property type="match status" value="1"/>
</dbReference>
<evidence type="ECO:0000259" key="1">
    <source>
        <dbReference type="PROSITE" id="PS51819"/>
    </source>
</evidence>
<accession>A0ABY5KXR1</accession>
<dbReference type="InterPro" id="IPR029068">
    <property type="entry name" value="Glyas_Bleomycin-R_OHBP_Dase"/>
</dbReference>
<dbReference type="EMBL" id="CP101988">
    <property type="protein sequence ID" value="UUI74638.1"/>
    <property type="molecule type" value="Genomic_DNA"/>
</dbReference>
<dbReference type="InterPro" id="IPR004360">
    <property type="entry name" value="Glyas_Fos-R_dOase_dom"/>
</dbReference>
<dbReference type="PANTHER" id="PTHR36437">
    <property type="entry name" value="GLYOXALASE/BLEOMYCIN RESISTANCE PROTEIN/DIOXYGENASE"/>
    <property type="match status" value="1"/>
</dbReference>
<dbReference type="PANTHER" id="PTHR36437:SF2">
    <property type="entry name" value="GLYOXALASE_BLEOMYCIN RESISTANCE PROTEIN_DIOXYGENASE"/>
    <property type="match status" value="1"/>
</dbReference>
<dbReference type="RefSeq" id="WP_227570645.1">
    <property type="nucleotide sequence ID" value="NZ_CP101988.1"/>
</dbReference>
<feature type="domain" description="VOC" evidence="1">
    <location>
        <begin position="3"/>
        <end position="127"/>
    </location>
</feature>
<evidence type="ECO:0000313" key="3">
    <source>
        <dbReference type="Proteomes" id="UP001316189"/>
    </source>
</evidence>
<dbReference type="InterPro" id="IPR037523">
    <property type="entry name" value="VOC_core"/>
</dbReference>